<protein>
    <submittedName>
        <fullName evidence="1">Uncharacterized protein</fullName>
    </submittedName>
</protein>
<sequence>MTREEVITFQKQTGIKATSLISYYYPIMIQTNEFQKDLLLYDKESKEFVPNLIQQILKGVEIETEAADENKKDDQNIIDL</sequence>
<evidence type="ECO:0000313" key="1">
    <source>
        <dbReference type="EMBL" id="CDW86111.1"/>
    </source>
</evidence>
<reference evidence="1 2" key="1">
    <citation type="submission" date="2014-06" db="EMBL/GenBank/DDBJ databases">
        <authorList>
            <person name="Swart Estienne"/>
        </authorList>
    </citation>
    <scope>NUCLEOTIDE SEQUENCE [LARGE SCALE GENOMIC DNA]</scope>
    <source>
        <strain evidence="1 2">130c</strain>
    </source>
</reference>
<dbReference type="AlphaFoldDB" id="A0A078AVL4"/>
<name>A0A078AVL4_STYLE</name>
<proteinExistence type="predicted"/>
<keyword evidence="2" id="KW-1185">Reference proteome</keyword>
<evidence type="ECO:0000313" key="2">
    <source>
        <dbReference type="Proteomes" id="UP000039865"/>
    </source>
</evidence>
<organism evidence="1 2">
    <name type="scientific">Stylonychia lemnae</name>
    <name type="common">Ciliate</name>
    <dbReference type="NCBI Taxonomy" id="5949"/>
    <lineage>
        <taxon>Eukaryota</taxon>
        <taxon>Sar</taxon>
        <taxon>Alveolata</taxon>
        <taxon>Ciliophora</taxon>
        <taxon>Intramacronucleata</taxon>
        <taxon>Spirotrichea</taxon>
        <taxon>Stichotrichia</taxon>
        <taxon>Sporadotrichida</taxon>
        <taxon>Oxytrichidae</taxon>
        <taxon>Stylonychinae</taxon>
        <taxon>Stylonychia</taxon>
    </lineage>
</organism>
<dbReference type="Proteomes" id="UP000039865">
    <property type="component" value="Unassembled WGS sequence"/>
</dbReference>
<accession>A0A078AVL4</accession>
<dbReference type="EMBL" id="CCKQ01014356">
    <property type="protein sequence ID" value="CDW86111.1"/>
    <property type="molecule type" value="Genomic_DNA"/>
</dbReference>
<dbReference type="InParanoid" id="A0A078AVL4"/>
<gene>
    <name evidence="1" type="primary">Contig17448.g18562</name>
    <name evidence="1" type="ORF">STYLEM_15202</name>
</gene>